<dbReference type="RefSeq" id="WP_255968720.1">
    <property type="nucleotide sequence ID" value="NZ_JANFQF010000009.1"/>
</dbReference>
<name>A0ABT1QCK4_9NOCA</name>
<protein>
    <submittedName>
        <fullName evidence="2">SMI1/KNR4 family protein</fullName>
    </submittedName>
</protein>
<sequence length="196" mass="21313">MSVEANWVRIIRWCEQHAPTTASRVLPPSGQQAVHAAEAATGRIWPAQLHEWFALHDGGFDSQPESIVLPSNEPISVALAVRTHDELVELWQDNTDDLGGTEALMALPAGTETETFLPAFIPIGSDGAGNYLAVDTRGGVRSGCVVEFYKEGGAAFRWDSIADMLDCTATALEQGVHCEGWVPVIENGLLRWDYQP</sequence>
<organism evidence="2 3">
    <name type="scientific">Rhodococcus tibetensis</name>
    <dbReference type="NCBI Taxonomy" id="2965064"/>
    <lineage>
        <taxon>Bacteria</taxon>
        <taxon>Bacillati</taxon>
        <taxon>Actinomycetota</taxon>
        <taxon>Actinomycetes</taxon>
        <taxon>Mycobacteriales</taxon>
        <taxon>Nocardiaceae</taxon>
        <taxon>Rhodococcus</taxon>
    </lineage>
</organism>
<feature type="domain" description="Knr4/Smi1-like" evidence="1">
    <location>
        <begin position="32"/>
        <end position="166"/>
    </location>
</feature>
<proteinExistence type="predicted"/>
<dbReference type="SUPFAM" id="SSF160631">
    <property type="entry name" value="SMI1/KNR4-like"/>
    <property type="match status" value="1"/>
</dbReference>
<evidence type="ECO:0000313" key="3">
    <source>
        <dbReference type="Proteomes" id="UP001524501"/>
    </source>
</evidence>
<dbReference type="InterPro" id="IPR037883">
    <property type="entry name" value="Knr4/Smi1-like_sf"/>
</dbReference>
<dbReference type="Pfam" id="PF09346">
    <property type="entry name" value="SMI1_KNR4"/>
    <property type="match status" value="1"/>
</dbReference>
<evidence type="ECO:0000313" key="2">
    <source>
        <dbReference type="EMBL" id="MCQ4120009.1"/>
    </source>
</evidence>
<dbReference type="InterPro" id="IPR018958">
    <property type="entry name" value="Knr4/Smi1-like_dom"/>
</dbReference>
<evidence type="ECO:0000259" key="1">
    <source>
        <dbReference type="Pfam" id="PF09346"/>
    </source>
</evidence>
<dbReference type="Proteomes" id="UP001524501">
    <property type="component" value="Unassembled WGS sequence"/>
</dbReference>
<dbReference type="EMBL" id="JANFQF010000009">
    <property type="protein sequence ID" value="MCQ4120009.1"/>
    <property type="molecule type" value="Genomic_DNA"/>
</dbReference>
<gene>
    <name evidence="2" type="ORF">NOF53_12640</name>
</gene>
<keyword evidence="3" id="KW-1185">Reference proteome</keyword>
<comment type="caution">
    <text evidence="2">The sequence shown here is derived from an EMBL/GenBank/DDBJ whole genome shotgun (WGS) entry which is preliminary data.</text>
</comment>
<reference evidence="2 3" key="1">
    <citation type="submission" date="2022-07" db="EMBL/GenBank/DDBJ databases">
        <title>Degradation activity of malathion, p-nitrophenol and potential low-temperature adaptation strategy of Rhodococcus sp. FXJ9.536.</title>
        <authorList>
            <person name="Huang J."/>
            <person name="Huang Y."/>
        </authorList>
    </citation>
    <scope>NUCLEOTIDE SEQUENCE [LARGE SCALE GENOMIC DNA]</scope>
    <source>
        <strain evidence="2 3">FXJ9.536</strain>
    </source>
</reference>
<accession>A0ABT1QCK4</accession>